<sequence length="119" mass="13081">MVDFLCGLDAAVAVIGGKWKPLILWALSEHPRRTGELRRELTGVSEKVLTQQLRELERDGIVHREVHQEVPPKVVYSLTAKGRELDRALRPLGDWGEEHREAIAAVRGASAGAAEPVSG</sequence>
<evidence type="ECO:0000313" key="6">
    <source>
        <dbReference type="Proteomes" id="UP000228758"/>
    </source>
</evidence>
<keyword evidence="2 5" id="KW-0238">DNA-binding</keyword>
<dbReference type="PROSITE" id="PS51118">
    <property type="entry name" value="HTH_HXLR"/>
    <property type="match status" value="1"/>
</dbReference>
<dbReference type="RefSeq" id="WP_281253550.1">
    <property type="nucleotide sequence ID" value="NZ_PGFF01000001.1"/>
</dbReference>
<keyword evidence="3" id="KW-0804">Transcription</keyword>
<dbReference type="Gene3D" id="1.10.10.10">
    <property type="entry name" value="Winged helix-like DNA-binding domain superfamily/Winged helix DNA-binding domain"/>
    <property type="match status" value="1"/>
</dbReference>
<dbReference type="Pfam" id="PF01638">
    <property type="entry name" value="HxlR"/>
    <property type="match status" value="1"/>
</dbReference>
<comment type="caution">
    <text evidence="5">The sequence shown here is derived from an EMBL/GenBank/DDBJ whole genome shotgun (WGS) entry which is preliminary data.</text>
</comment>
<evidence type="ECO:0000256" key="3">
    <source>
        <dbReference type="ARBA" id="ARBA00023163"/>
    </source>
</evidence>
<evidence type="ECO:0000259" key="4">
    <source>
        <dbReference type="PROSITE" id="PS51118"/>
    </source>
</evidence>
<reference evidence="5 6" key="1">
    <citation type="submission" date="2017-11" db="EMBL/GenBank/DDBJ databases">
        <title>Genomic Encyclopedia of Archaeal and Bacterial Type Strains, Phase II (KMG-II): From Individual Species to Whole Genera.</title>
        <authorList>
            <person name="Goeker M."/>
        </authorList>
    </citation>
    <scope>NUCLEOTIDE SEQUENCE [LARGE SCALE GENOMIC DNA]</scope>
    <source>
        <strain evidence="5 6">DSM 27393</strain>
    </source>
</reference>
<proteinExistence type="predicted"/>
<gene>
    <name evidence="5" type="ORF">CLV46_0875</name>
</gene>
<keyword evidence="1" id="KW-0805">Transcription regulation</keyword>
<dbReference type="EMBL" id="PGFF01000001">
    <property type="protein sequence ID" value="PJJ71332.1"/>
    <property type="molecule type" value="Genomic_DNA"/>
</dbReference>
<evidence type="ECO:0000256" key="2">
    <source>
        <dbReference type="ARBA" id="ARBA00023125"/>
    </source>
</evidence>
<keyword evidence="6" id="KW-1185">Reference proteome</keyword>
<dbReference type="InterPro" id="IPR002577">
    <property type="entry name" value="HTH_HxlR"/>
</dbReference>
<evidence type="ECO:0000256" key="1">
    <source>
        <dbReference type="ARBA" id="ARBA00023015"/>
    </source>
</evidence>
<feature type="domain" description="HTH hxlR-type" evidence="4">
    <location>
        <begin position="6"/>
        <end position="104"/>
    </location>
</feature>
<organism evidence="5 6">
    <name type="scientific">Diaminobutyricimonas aerilata</name>
    <dbReference type="NCBI Taxonomy" id="1162967"/>
    <lineage>
        <taxon>Bacteria</taxon>
        <taxon>Bacillati</taxon>
        <taxon>Actinomycetota</taxon>
        <taxon>Actinomycetes</taxon>
        <taxon>Micrococcales</taxon>
        <taxon>Microbacteriaceae</taxon>
        <taxon>Diaminobutyricimonas</taxon>
    </lineage>
</organism>
<dbReference type="InterPro" id="IPR011991">
    <property type="entry name" value="ArsR-like_HTH"/>
</dbReference>
<dbReference type="GO" id="GO:0003677">
    <property type="term" value="F:DNA binding"/>
    <property type="evidence" value="ECO:0007669"/>
    <property type="project" value="UniProtKB-KW"/>
</dbReference>
<protein>
    <submittedName>
        <fullName evidence="5">DNA-binding HxlR family transcriptional regulator</fullName>
    </submittedName>
</protein>
<dbReference type="Proteomes" id="UP000228758">
    <property type="component" value="Unassembled WGS sequence"/>
</dbReference>
<dbReference type="CDD" id="cd00090">
    <property type="entry name" value="HTH_ARSR"/>
    <property type="match status" value="1"/>
</dbReference>
<dbReference type="SUPFAM" id="SSF46785">
    <property type="entry name" value="Winged helix' DNA-binding domain"/>
    <property type="match status" value="1"/>
</dbReference>
<dbReference type="AlphaFoldDB" id="A0A2M9CHI6"/>
<dbReference type="PANTHER" id="PTHR33204">
    <property type="entry name" value="TRANSCRIPTIONAL REGULATOR, MARR FAMILY"/>
    <property type="match status" value="1"/>
</dbReference>
<evidence type="ECO:0000313" key="5">
    <source>
        <dbReference type="EMBL" id="PJJ71332.1"/>
    </source>
</evidence>
<dbReference type="InterPro" id="IPR036390">
    <property type="entry name" value="WH_DNA-bd_sf"/>
</dbReference>
<dbReference type="InterPro" id="IPR036388">
    <property type="entry name" value="WH-like_DNA-bd_sf"/>
</dbReference>
<name>A0A2M9CHI6_9MICO</name>
<accession>A0A2M9CHI6</accession>
<dbReference type="PANTHER" id="PTHR33204:SF29">
    <property type="entry name" value="TRANSCRIPTIONAL REGULATOR"/>
    <property type="match status" value="1"/>
</dbReference>